<feature type="transmembrane region" description="Helical" evidence="1">
    <location>
        <begin position="219"/>
        <end position="236"/>
    </location>
</feature>
<dbReference type="Pfam" id="PF01757">
    <property type="entry name" value="Acyl_transf_3"/>
    <property type="match status" value="1"/>
</dbReference>
<reference evidence="4" key="1">
    <citation type="journal article" date="2019" name="Int. J. Syst. Evol. Microbiol.">
        <title>The Global Catalogue of Microorganisms (GCM) 10K type strain sequencing project: providing services to taxonomists for standard genome sequencing and annotation.</title>
        <authorList>
            <consortium name="The Broad Institute Genomics Platform"/>
            <consortium name="The Broad Institute Genome Sequencing Center for Infectious Disease"/>
            <person name="Wu L."/>
            <person name="Ma J."/>
        </authorList>
    </citation>
    <scope>NUCLEOTIDE SEQUENCE [LARGE SCALE GENOMIC DNA]</scope>
    <source>
        <strain evidence="4">JCM 6886</strain>
    </source>
</reference>
<feature type="transmembrane region" description="Helical" evidence="1">
    <location>
        <begin position="12"/>
        <end position="34"/>
    </location>
</feature>
<feature type="transmembrane region" description="Helical" evidence="1">
    <location>
        <begin position="274"/>
        <end position="296"/>
    </location>
</feature>
<sequence>MATNRLEWVETLKCIGIVVVILGHISSPLSSFIYSWHMPFFFIIAGFFLKVDLSPILFFKKEFYRLMIPYFIFSLLAIFIESIKRLVLNRDMLNWNDVLQGTLLWMDINTLSDTYAFVLWFLPALLFARFSVYLVIRYIQFNWFRWFTLFLLFLIGTYIELPFAIDEGLNAALFVYIGWCLFKEDNNFLILGCIMLGCLYLFFGIPSLDMASKSYQNPLLNIIWSVSFSFLIITAIRKLDINPHLILIWGGNTMLLFIIHPYTNNIATLIVDKYMSGFWFIKLFISLLILQCVILFKSRYRNWRLFRYV</sequence>
<keyword evidence="1" id="KW-1133">Transmembrane helix</keyword>
<proteinExistence type="predicted"/>
<evidence type="ECO:0000313" key="3">
    <source>
        <dbReference type="EMBL" id="GAA0213628.1"/>
    </source>
</evidence>
<feature type="transmembrane region" description="Helical" evidence="1">
    <location>
        <begin position="189"/>
        <end position="207"/>
    </location>
</feature>
<protein>
    <recommendedName>
        <fullName evidence="2">Acyltransferase 3 domain-containing protein</fullName>
    </recommendedName>
</protein>
<feature type="transmembrane region" description="Helical" evidence="1">
    <location>
        <begin position="243"/>
        <end position="262"/>
    </location>
</feature>
<feature type="domain" description="Acyltransferase 3" evidence="2">
    <location>
        <begin position="7"/>
        <end position="289"/>
    </location>
</feature>
<feature type="transmembrane region" description="Helical" evidence="1">
    <location>
        <begin position="66"/>
        <end position="83"/>
    </location>
</feature>
<evidence type="ECO:0000313" key="4">
    <source>
        <dbReference type="Proteomes" id="UP001501476"/>
    </source>
</evidence>
<organism evidence="3 4">
    <name type="scientific">Methylophaga marina</name>
    <dbReference type="NCBI Taxonomy" id="45495"/>
    <lineage>
        <taxon>Bacteria</taxon>
        <taxon>Pseudomonadati</taxon>
        <taxon>Pseudomonadota</taxon>
        <taxon>Gammaproteobacteria</taxon>
        <taxon>Thiotrichales</taxon>
        <taxon>Piscirickettsiaceae</taxon>
        <taxon>Methylophaga</taxon>
    </lineage>
</organism>
<dbReference type="PANTHER" id="PTHR37312">
    <property type="entry name" value="MEMBRANE-BOUND ACYLTRANSFERASE YKRP-RELATED"/>
    <property type="match status" value="1"/>
</dbReference>
<keyword evidence="1" id="KW-0472">Membrane</keyword>
<dbReference type="EMBL" id="BAAADG010000001">
    <property type="protein sequence ID" value="GAA0213628.1"/>
    <property type="molecule type" value="Genomic_DNA"/>
</dbReference>
<dbReference type="InterPro" id="IPR002656">
    <property type="entry name" value="Acyl_transf_3_dom"/>
</dbReference>
<keyword evidence="1" id="KW-0812">Transmembrane</keyword>
<comment type="caution">
    <text evidence="3">The sequence shown here is derived from an EMBL/GenBank/DDBJ whole genome shotgun (WGS) entry which is preliminary data.</text>
</comment>
<feature type="transmembrane region" description="Helical" evidence="1">
    <location>
        <begin position="143"/>
        <end position="159"/>
    </location>
</feature>
<evidence type="ECO:0000259" key="2">
    <source>
        <dbReference type="Pfam" id="PF01757"/>
    </source>
</evidence>
<evidence type="ECO:0000256" key="1">
    <source>
        <dbReference type="SAM" id="Phobius"/>
    </source>
</evidence>
<feature type="transmembrane region" description="Helical" evidence="1">
    <location>
        <begin position="40"/>
        <end position="59"/>
    </location>
</feature>
<gene>
    <name evidence="3" type="ORF">GCM10008964_01370</name>
</gene>
<accession>A0ABP3CRE4</accession>
<keyword evidence="4" id="KW-1185">Reference proteome</keyword>
<feature type="transmembrane region" description="Helical" evidence="1">
    <location>
        <begin position="115"/>
        <end position="136"/>
    </location>
</feature>
<dbReference type="InterPro" id="IPR052734">
    <property type="entry name" value="Nod_factor_acetyltransferase"/>
</dbReference>
<dbReference type="Proteomes" id="UP001501476">
    <property type="component" value="Unassembled WGS sequence"/>
</dbReference>
<dbReference type="RefSeq" id="WP_343749480.1">
    <property type="nucleotide sequence ID" value="NZ_BAAADG010000001.1"/>
</dbReference>
<dbReference type="PANTHER" id="PTHR37312:SF1">
    <property type="entry name" value="MEMBRANE-BOUND ACYLTRANSFERASE YKRP-RELATED"/>
    <property type="match status" value="1"/>
</dbReference>
<name>A0ABP3CRE4_9GAMM</name>